<dbReference type="EMBL" id="JAUFQC010000027">
    <property type="protein sequence ID" value="MDN3611347.1"/>
    <property type="molecule type" value="Genomic_DNA"/>
</dbReference>
<feature type="compositionally biased region" description="Polar residues" evidence="1">
    <location>
        <begin position="190"/>
        <end position="201"/>
    </location>
</feature>
<dbReference type="InterPro" id="IPR037026">
    <property type="entry name" value="Vgr_OB-fold_dom_sf"/>
</dbReference>
<feature type="domain" description="Gp5/Type VI secretion system Vgr protein OB-fold" evidence="2">
    <location>
        <begin position="21"/>
        <end position="90"/>
    </location>
</feature>
<comment type="caution">
    <text evidence="3">The sequence shown here is derived from an EMBL/GenBank/DDBJ whole genome shotgun (WGS) entry which is preliminary data.</text>
</comment>
<proteinExistence type="predicted"/>
<dbReference type="Proteomes" id="UP001238540">
    <property type="component" value="Unassembled WGS sequence"/>
</dbReference>
<keyword evidence="4" id="KW-1185">Reference proteome</keyword>
<evidence type="ECO:0000313" key="4">
    <source>
        <dbReference type="Proteomes" id="UP001238540"/>
    </source>
</evidence>
<dbReference type="Pfam" id="PF04717">
    <property type="entry name" value="Phage_base_V"/>
    <property type="match status" value="1"/>
</dbReference>
<dbReference type="RefSeq" id="WP_170882838.1">
    <property type="nucleotide sequence ID" value="NZ_JABEYA020000006.1"/>
</dbReference>
<dbReference type="Gene3D" id="6.20.150.10">
    <property type="match status" value="1"/>
</dbReference>
<reference evidence="4" key="1">
    <citation type="journal article" date="2019" name="Int. J. Syst. Evol. Microbiol.">
        <title>The Global Catalogue of Microorganisms (GCM) 10K type strain sequencing project: providing services to taxonomists for standard genome sequencing and annotation.</title>
        <authorList>
            <consortium name="The Broad Institute Genomics Platform"/>
            <consortium name="The Broad Institute Genome Sequencing Center for Infectious Disease"/>
            <person name="Wu L."/>
            <person name="Ma J."/>
        </authorList>
    </citation>
    <scope>NUCLEOTIDE SEQUENCE [LARGE SCALE GENOMIC DNA]</scope>
    <source>
        <strain evidence="4">CECT 7398</strain>
    </source>
</reference>
<organism evidence="3 4">
    <name type="scientific">Vibrio ostreicida</name>
    <dbReference type="NCBI Taxonomy" id="526588"/>
    <lineage>
        <taxon>Bacteria</taxon>
        <taxon>Pseudomonadati</taxon>
        <taxon>Pseudomonadota</taxon>
        <taxon>Gammaproteobacteria</taxon>
        <taxon>Vibrionales</taxon>
        <taxon>Vibrionaceae</taxon>
        <taxon>Vibrio</taxon>
    </lineage>
</organism>
<evidence type="ECO:0000259" key="2">
    <source>
        <dbReference type="Pfam" id="PF04717"/>
    </source>
</evidence>
<protein>
    <submittedName>
        <fullName evidence="3">Phage baseplate assembly protein V</fullName>
    </submittedName>
</protein>
<accession>A0ABT8BZ23</accession>
<evidence type="ECO:0000256" key="1">
    <source>
        <dbReference type="SAM" id="MobiDB-lite"/>
    </source>
</evidence>
<name>A0ABT8BZ23_9VIBR</name>
<feature type="region of interest" description="Disordered" evidence="1">
    <location>
        <begin position="180"/>
        <end position="201"/>
    </location>
</feature>
<dbReference type="InterPro" id="IPR006531">
    <property type="entry name" value="Gp5/Vgr_OB"/>
</dbReference>
<dbReference type="InterPro" id="IPR013046">
    <property type="entry name" value="GpV/Gp45"/>
</dbReference>
<evidence type="ECO:0000313" key="3">
    <source>
        <dbReference type="EMBL" id="MDN3611347.1"/>
    </source>
</evidence>
<gene>
    <name evidence="3" type="ORF">QWZ16_17235</name>
</gene>
<dbReference type="NCBIfam" id="TIGR01644">
    <property type="entry name" value="phage_P2_V"/>
    <property type="match status" value="1"/>
</dbReference>
<sequence>MTELLYIVRDLQRRIANMIKRGKVHSVDVSQSPPRVRVEYDQGAVTGWLPWVSGRASSQHRCDWEPLAVGEQVMILSESGELTAGVVIPAIADSASPVPSKSTDEHVSRYSDGTEIHYHRGAHKLTITMGSGGDAELNCNTFFINGDIEHNGKQHSTGNIQSDRNIIDKTRSMGADRAIFNRHVHRSPESGASTSQPDEKQ</sequence>
<dbReference type="Gene3D" id="2.40.50.230">
    <property type="entry name" value="Gp5 N-terminal domain"/>
    <property type="match status" value="1"/>
</dbReference>